<evidence type="ECO:0000256" key="2">
    <source>
        <dbReference type="ARBA" id="ARBA00022884"/>
    </source>
</evidence>
<dbReference type="PANTHER" id="PTHR11586:SF37">
    <property type="entry name" value="TRNA-BINDING DOMAIN-CONTAINING PROTEIN"/>
    <property type="match status" value="1"/>
</dbReference>
<protein>
    <submittedName>
        <fullName evidence="5">tRNA-binding protein</fullName>
    </submittedName>
</protein>
<dbReference type="OrthoDB" id="9794564at2"/>
<dbReference type="GO" id="GO:0000049">
    <property type="term" value="F:tRNA binding"/>
    <property type="evidence" value="ECO:0007669"/>
    <property type="project" value="UniProtKB-UniRule"/>
</dbReference>
<name>A0A345C2Q1_9BACI</name>
<keyword evidence="1 3" id="KW-0820">tRNA-binding</keyword>
<dbReference type="InterPro" id="IPR051270">
    <property type="entry name" value="Tyrosine-tRNA_ligase_regulator"/>
</dbReference>
<dbReference type="InterPro" id="IPR012340">
    <property type="entry name" value="NA-bd_OB-fold"/>
</dbReference>
<dbReference type="AlphaFoldDB" id="A0A345C2Q1"/>
<dbReference type="Gene3D" id="2.40.50.140">
    <property type="entry name" value="Nucleic acid-binding proteins"/>
    <property type="match status" value="1"/>
</dbReference>
<dbReference type="InterPro" id="IPR002547">
    <property type="entry name" value="tRNA-bd_dom"/>
</dbReference>
<dbReference type="InterPro" id="IPR008231">
    <property type="entry name" value="CsaA"/>
</dbReference>
<dbReference type="KEGG" id="rue:DT065_16815"/>
<dbReference type="EMBL" id="CP031092">
    <property type="protein sequence ID" value="AXF57482.1"/>
    <property type="molecule type" value="Genomic_DNA"/>
</dbReference>
<dbReference type="FunFam" id="2.40.50.140:FF:000165">
    <property type="entry name" value="Chaperone CsaA"/>
    <property type="match status" value="1"/>
</dbReference>
<evidence type="ECO:0000259" key="4">
    <source>
        <dbReference type="PROSITE" id="PS50886"/>
    </source>
</evidence>
<dbReference type="NCBIfam" id="TIGR02222">
    <property type="entry name" value="chap_CsaA"/>
    <property type="match status" value="1"/>
</dbReference>
<evidence type="ECO:0000313" key="5">
    <source>
        <dbReference type="EMBL" id="AXF57482.1"/>
    </source>
</evidence>
<keyword evidence="6" id="KW-1185">Reference proteome</keyword>
<reference evidence="5 6" key="1">
    <citation type="journal article" date="2018" name="J. Microbiol.">
        <title>Salicibibacter kimchii gen. nov., sp. nov., a moderately halophilic and alkalitolerant bacterium in the family Bacillaceae, isolated from kimchi.</title>
        <authorList>
            <person name="Jang J.Y."/>
            <person name="Oh Y.J."/>
            <person name="Lim S.K."/>
            <person name="Park H.K."/>
            <person name="Lee C."/>
            <person name="Kim J.Y."/>
            <person name="Lee M.A."/>
            <person name="Choi H.J."/>
        </authorList>
    </citation>
    <scope>NUCLEOTIDE SEQUENCE [LARGE SCALE GENOMIC DNA]</scope>
    <source>
        <strain evidence="5 6">NKC1-1</strain>
    </source>
</reference>
<dbReference type="NCBIfam" id="NF007494">
    <property type="entry name" value="PRK10089.1-3"/>
    <property type="match status" value="1"/>
</dbReference>
<feature type="domain" description="TRNA-binding" evidence="4">
    <location>
        <begin position="6"/>
        <end position="110"/>
    </location>
</feature>
<dbReference type="PANTHER" id="PTHR11586">
    <property type="entry name" value="TRNA-AMINOACYLATION COFACTOR ARC1 FAMILY MEMBER"/>
    <property type="match status" value="1"/>
</dbReference>
<evidence type="ECO:0000313" key="6">
    <source>
        <dbReference type="Proteomes" id="UP000252100"/>
    </source>
</evidence>
<evidence type="ECO:0000256" key="3">
    <source>
        <dbReference type="PROSITE-ProRule" id="PRU00209"/>
    </source>
</evidence>
<dbReference type="NCBIfam" id="NF007495">
    <property type="entry name" value="PRK10089.1-4"/>
    <property type="match status" value="1"/>
</dbReference>
<dbReference type="PROSITE" id="PS50886">
    <property type="entry name" value="TRBD"/>
    <property type="match status" value="1"/>
</dbReference>
<proteinExistence type="predicted"/>
<organism evidence="5 6">
    <name type="scientific">Salicibibacter kimchii</name>
    <dbReference type="NCBI Taxonomy" id="2099786"/>
    <lineage>
        <taxon>Bacteria</taxon>
        <taxon>Bacillati</taxon>
        <taxon>Bacillota</taxon>
        <taxon>Bacilli</taxon>
        <taxon>Bacillales</taxon>
        <taxon>Bacillaceae</taxon>
        <taxon>Salicibibacter</taxon>
    </lineage>
</organism>
<dbReference type="RefSeq" id="WP_114375346.1">
    <property type="nucleotide sequence ID" value="NZ_CP031092.1"/>
</dbReference>
<sequence length="110" mass="11665">MATIDDFMKLDMRVGTVLKAAHLSGAKIPAITMDIDFGDEIGIKASSAQVTQRYEPGTLIGEQVVAIINFPPRKIAGFTSEVLVIGGVPEKGDVVLLKPEMPLPNGTTIS</sequence>
<dbReference type="NCBIfam" id="NF007496">
    <property type="entry name" value="PRK10089.1-5"/>
    <property type="match status" value="1"/>
</dbReference>
<accession>A0A345C2Q1</accession>
<dbReference type="CDD" id="cd02798">
    <property type="entry name" value="tRNA_bind_CsaA"/>
    <property type="match status" value="1"/>
</dbReference>
<dbReference type="Pfam" id="PF01588">
    <property type="entry name" value="tRNA_bind"/>
    <property type="match status" value="1"/>
</dbReference>
<evidence type="ECO:0000256" key="1">
    <source>
        <dbReference type="ARBA" id="ARBA00022555"/>
    </source>
</evidence>
<keyword evidence="2 3" id="KW-0694">RNA-binding</keyword>
<dbReference type="SUPFAM" id="SSF50249">
    <property type="entry name" value="Nucleic acid-binding proteins"/>
    <property type="match status" value="1"/>
</dbReference>
<gene>
    <name evidence="5" type="ORF">DT065_16815</name>
</gene>
<dbReference type="Proteomes" id="UP000252100">
    <property type="component" value="Chromosome"/>
</dbReference>